<dbReference type="Pfam" id="PF14464">
    <property type="entry name" value="Prok-JAB"/>
    <property type="match status" value="1"/>
</dbReference>
<evidence type="ECO:0000256" key="2">
    <source>
        <dbReference type="ARBA" id="ARBA00022723"/>
    </source>
</evidence>
<name>A0ABY7NKG0_9SPHN</name>
<protein>
    <submittedName>
        <fullName evidence="8">M67 family metallopeptidase</fullName>
    </submittedName>
</protein>
<sequence>MRVAISRELIDRVLADAASDPLREVCGLLLGASDFGAAVPSKPARSASVHPASVRPERRRGTPSSAAETARISARPGPSTALGANGGRAVARIATVLSTTNVAAHPADSFEIDPAALFAALRAERTGGDRLIGHYHSHPNGLATPSARDALMATSPGRLWLIVAAGAARLWCETPGGAVQGAFAPVELLINGAEDGCA</sequence>
<keyword evidence="4" id="KW-0862">Zinc</keyword>
<dbReference type="EMBL" id="CP115174">
    <property type="protein sequence ID" value="WBO21455.1"/>
    <property type="molecule type" value="Genomic_DNA"/>
</dbReference>
<gene>
    <name evidence="8" type="ORF">PBT88_14855</name>
</gene>
<keyword evidence="1" id="KW-0645">Protease</keyword>
<feature type="domain" description="JAB1/MPN/MOV34 metalloenzyme" evidence="7">
    <location>
        <begin position="2"/>
        <end position="188"/>
    </location>
</feature>
<keyword evidence="9" id="KW-1185">Reference proteome</keyword>
<evidence type="ECO:0000259" key="7">
    <source>
        <dbReference type="SMART" id="SM00232"/>
    </source>
</evidence>
<evidence type="ECO:0000256" key="5">
    <source>
        <dbReference type="ARBA" id="ARBA00023049"/>
    </source>
</evidence>
<proteinExistence type="predicted"/>
<evidence type="ECO:0000313" key="8">
    <source>
        <dbReference type="EMBL" id="WBO21455.1"/>
    </source>
</evidence>
<keyword evidence="2" id="KW-0479">Metal-binding</keyword>
<keyword evidence="5" id="KW-0482">Metalloprotease</keyword>
<dbReference type="SMART" id="SM00232">
    <property type="entry name" value="JAB_MPN"/>
    <property type="match status" value="1"/>
</dbReference>
<evidence type="ECO:0000256" key="4">
    <source>
        <dbReference type="ARBA" id="ARBA00022833"/>
    </source>
</evidence>
<organism evidence="8 9">
    <name type="scientific">Sphingomonas abietis</name>
    <dbReference type="NCBI Taxonomy" id="3012344"/>
    <lineage>
        <taxon>Bacteria</taxon>
        <taxon>Pseudomonadati</taxon>
        <taxon>Pseudomonadota</taxon>
        <taxon>Alphaproteobacteria</taxon>
        <taxon>Sphingomonadales</taxon>
        <taxon>Sphingomonadaceae</taxon>
        <taxon>Sphingomonas</taxon>
    </lineage>
</organism>
<dbReference type="PANTHER" id="PTHR34858:SF1">
    <property type="entry name" value="CYSO-CYSTEINE PEPTIDASE"/>
    <property type="match status" value="1"/>
</dbReference>
<feature type="region of interest" description="Disordered" evidence="6">
    <location>
        <begin position="40"/>
        <end position="83"/>
    </location>
</feature>
<dbReference type="CDD" id="cd08070">
    <property type="entry name" value="MPN_like"/>
    <property type="match status" value="1"/>
</dbReference>
<dbReference type="Proteomes" id="UP001210865">
    <property type="component" value="Chromosome"/>
</dbReference>
<accession>A0ABY7NKG0</accession>
<dbReference type="SUPFAM" id="SSF102712">
    <property type="entry name" value="JAB1/MPN domain"/>
    <property type="match status" value="1"/>
</dbReference>
<evidence type="ECO:0000256" key="1">
    <source>
        <dbReference type="ARBA" id="ARBA00022670"/>
    </source>
</evidence>
<dbReference type="PANTHER" id="PTHR34858">
    <property type="entry name" value="CYSO-CYSTEINE PEPTIDASE"/>
    <property type="match status" value="1"/>
</dbReference>
<evidence type="ECO:0000256" key="3">
    <source>
        <dbReference type="ARBA" id="ARBA00022801"/>
    </source>
</evidence>
<dbReference type="Gene3D" id="3.40.140.10">
    <property type="entry name" value="Cytidine Deaminase, domain 2"/>
    <property type="match status" value="1"/>
</dbReference>
<reference evidence="8 9" key="1">
    <citation type="submission" date="2022-12" db="EMBL/GenBank/DDBJ databases">
        <title>Sphingomonas abieness sp. nov., an endophytic bacterium isolated from Abies koreana.</title>
        <authorList>
            <person name="Jiang L."/>
            <person name="Lee J."/>
        </authorList>
    </citation>
    <scope>NUCLEOTIDE SEQUENCE [LARGE SCALE GENOMIC DNA]</scope>
    <source>
        <strain evidence="9">PAMB 00755</strain>
    </source>
</reference>
<dbReference type="InterPro" id="IPR000555">
    <property type="entry name" value="JAMM/MPN+_dom"/>
</dbReference>
<dbReference type="InterPro" id="IPR028090">
    <property type="entry name" value="JAB_dom_prok"/>
</dbReference>
<evidence type="ECO:0000313" key="9">
    <source>
        <dbReference type="Proteomes" id="UP001210865"/>
    </source>
</evidence>
<evidence type="ECO:0000256" key="6">
    <source>
        <dbReference type="SAM" id="MobiDB-lite"/>
    </source>
</evidence>
<keyword evidence="3" id="KW-0378">Hydrolase</keyword>
<dbReference type="InterPro" id="IPR051929">
    <property type="entry name" value="VirAsm_ModProt"/>
</dbReference>